<feature type="compositionally biased region" description="Polar residues" evidence="1">
    <location>
        <begin position="36"/>
        <end position="45"/>
    </location>
</feature>
<dbReference type="OrthoDB" id="913706at2759"/>
<keyword evidence="3" id="KW-1185">Reference proteome</keyword>
<sequence>MSRVVTSGSPGGMSGAGNGGGKINHERRIPLPRPPVTTSSSSIGQPSDDDVDKKEVQSELAKAALNSIASLEDSPPMKGKSKSFANLSGEESNLKMKDLEKPDFQVNKKGRLMVAKALSRKNNRPSSDDQLI</sequence>
<gene>
    <name evidence="2" type="ORF">OLEA9_A075907</name>
</gene>
<accession>A0A8S0T5X0</accession>
<comment type="caution">
    <text evidence="2">The sequence shown here is derived from an EMBL/GenBank/DDBJ whole genome shotgun (WGS) entry which is preliminary data.</text>
</comment>
<evidence type="ECO:0000313" key="2">
    <source>
        <dbReference type="EMBL" id="CAA3000271.1"/>
    </source>
</evidence>
<dbReference type="Gramene" id="OE9A075907T1">
    <property type="protein sequence ID" value="OE9A075907C1"/>
    <property type="gene ID" value="OE9A075907"/>
</dbReference>
<organism evidence="2 3">
    <name type="scientific">Olea europaea subsp. europaea</name>
    <dbReference type="NCBI Taxonomy" id="158383"/>
    <lineage>
        <taxon>Eukaryota</taxon>
        <taxon>Viridiplantae</taxon>
        <taxon>Streptophyta</taxon>
        <taxon>Embryophyta</taxon>
        <taxon>Tracheophyta</taxon>
        <taxon>Spermatophyta</taxon>
        <taxon>Magnoliopsida</taxon>
        <taxon>eudicotyledons</taxon>
        <taxon>Gunneridae</taxon>
        <taxon>Pentapetalae</taxon>
        <taxon>asterids</taxon>
        <taxon>lamiids</taxon>
        <taxon>Lamiales</taxon>
        <taxon>Oleaceae</taxon>
        <taxon>Oleeae</taxon>
        <taxon>Olea</taxon>
    </lineage>
</organism>
<dbReference type="AlphaFoldDB" id="A0A8S0T5X0"/>
<evidence type="ECO:0000313" key="3">
    <source>
        <dbReference type="Proteomes" id="UP000594638"/>
    </source>
</evidence>
<dbReference type="Proteomes" id="UP000594638">
    <property type="component" value="Unassembled WGS sequence"/>
</dbReference>
<protein>
    <submittedName>
        <fullName evidence="2">Uncharacterized protein</fullName>
    </submittedName>
</protein>
<evidence type="ECO:0000256" key="1">
    <source>
        <dbReference type="SAM" id="MobiDB-lite"/>
    </source>
</evidence>
<feature type="region of interest" description="Disordered" evidence="1">
    <location>
        <begin position="1"/>
        <end position="99"/>
    </location>
</feature>
<name>A0A8S0T5X0_OLEEU</name>
<feature type="compositionally biased region" description="Gly residues" evidence="1">
    <location>
        <begin position="9"/>
        <end position="22"/>
    </location>
</feature>
<proteinExistence type="predicted"/>
<dbReference type="EMBL" id="CACTIH010005681">
    <property type="protein sequence ID" value="CAA3000271.1"/>
    <property type="molecule type" value="Genomic_DNA"/>
</dbReference>
<reference evidence="2 3" key="1">
    <citation type="submission" date="2019-12" db="EMBL/GenBank/DDBJ databases">
        <authorList>
            <person name="Alioto T."/>
            <person name="Alioto T."/>
            <person name="Gomez Garrido J."/>
        </authorList>
    </citation>
    <scope>NUCLEOTIDE SEQUENCE [LARGE SCALE GENOMIC DNA]</scope>
</reference>